<organism evidence="4">
    <name type="scientific">Pinguiococcus pyrenoidosus</name>
    <dbReference type="NCBI Taxonomy" id="172671"/>
    <lineage>
        <taxon>Eukaryota</taxon>
        <taxon>Sar</taxon>
        <taxon>Stramenopiles</taxon>
        <taxon>Ochrophyta</taxon>
        <taxon>Pinguiophyceae</taxon>
        <taxon>Pinguiochrysidales</taxon>
        <taxon>Pinguiochrysidaceae</taxon>
        <taxon>Pinguiococcus</taxon>
    </lineage>
</organism>
<feature type="transmembrane region" description="Helical" evidence="2">
    <location>
        <begin position="211"/>
        <end position="231"/>
    </location>
</feature>
<evidence type="ECO:0000256" key="1">
    <source>
        <dbReference type="SAM" id="MobiDB-lite"/>
    </source>
</evidence>
<sequence length="514" mass="54564">MQRLAILIALCASGASALVFRPMRMSSAIQPSSDQGPLERTLAKALRFPTKKKDYSDEIEQPGSVSFAIRRLEKDLDLLDDRIGREPQLARAEIGVLISCSLLSTVSPLIWSAKVTELLVPALAALVAAIGVSSEYIGRVAVAQGKEVAAATLQTAAEAEQILSRSERVKAVIPMCVGVSTGCGAFSLLAPEILEEFLMKTGWSIGIFSDVFLLFWPFISVAGATVAGLAAQECSYLARRASGVGDRRMATRKSIQRTWLSSPEQISIATMSMRKKWSGFVRSILIAPALGVLLPGSLGFKAVVVSVVAAAQAAYYLTCAEYDIAQAIDKVAEKLRSAALADVYANQGARAGSILPFTSALAALCVAAAAAIVEIQPAFGILFPALGSVFAGAASVAKAQAEVDTAAASGVATALAESNRDDVEEKNPVSRTLRNSRLSFGASFQRIYNGITGLRRRLANFIGGEYRPVTQSDVQNLETTYRRSPDAHLGDSKKDSAEQAELPRVPGVVYETSK</sequence>
<dbReference type="AlphaFoldDB" id="A0A7R9UHJ8"/>
<reference evidence="4" key="1">
    <citation type="submission" date="2021-01" db="EMBL/GenBank/DDBJ databases">
        <authorList>
            <person name="Corre E."/>
            <person name="Pelletier E."/>
            <person name="Niang G."/>
            <person name="Scheremetjew M."/>
            <person name="Finn R."/>
            <person name="Kale V."/>
            <person name="Holt S."/>
            <person name="Cochrane G."/>
            <person name="Meng A."/>
            <person name="Brown T."/>
            <person name="Cohen L."/>
        </authorList>
    </citation>
    <scope>NUCLEOTIDE SEQUENCE</scope>
    <source>
        <strain evidence="4">CCMP2078</strain>
    </source>
</reference>
<feature type="compositionally biased region" description="Basic and acidic residues" evidence="1">
    <location>
        <begin position="480"/>
        <end position="497"/>
    </location>
</feature>
<feature type="region of interest" description="Disordered" evidence="1">
    <location>
        <begin position="473"/>
        <end position="514"/>
    </location>
</feature>
<accession>A0A7R9UHJ8</accession>
<evidence type="ECO:0000256" key="3">
    <source>
        <dbReference type="SAM" id="SignalP"/>
    </source>
</evidence>
<name>A0A7R9UHJ8_9STRA</name>
<keyword evidence="3" id="KW-0732">Signal</keyword>
<protein>
    <recommendedName>
        <fullName evidence="5">H(+)-exporting diphosphatase</fullName>
    </recommendedName>
</protein>
<dbReference type="EMBL" id="HBEA01018555">
    <property type="protein sequence ID" value="CAD8264598.1"/>
    <property type="molecule type" value="Transcribed_RNA"/>
</dbReference>
<keyword evidence="2" id="KW-1133">Transmembrane helix</keyword>
<evidence type="ECO:0000256" key="2">
    <source>
        <dbReference type="SAM" id="Phobius"/>
    </source>
</evidence>
<evidence type="ECO:0000313" key="4">
    <source>
        <dbReference type="EMBL" id="CAD8264598.1"/>
    </source>
</evidence>
<feature type="transmembrane region" description="Helical" evidence="2">
    <location>
        <begin position="354"/>
        <end position="373"/>
    </location>
</feature>
<feature type="transmembrane region" description="Helical" evidence="2">
    <location>
        <begin position="280"/>
        <end position="298"/>
    </location>
</feature>
<keyword evidence="2" id="KW-0472">Membrane</keyword>
<feature type="signal peptide" evidence="3">
    <location>
        <begin position="1"/>
        <end position="17"/>
    </location>
</feature>
<gene>
    <name evidence="4" type="ORF">PPYR1160_LOCUS14101</name>
</gene>
<feature type="chain" id="PRO_5031235690" description="H(+)-exporting diphosphatase" evidence="3">
    <location>
        <begin position="18"/>
        <end position="514"/>
    </location>
</feature>
<proteinExistence type="predicted"/>
<keyword evidence="2" id="KW-0812">Transmembrane</keyword>
<evidence type="ECO:0008006" key="5">
    <source>
        <dbReference type="Google" id="ProtNLM"/>
    </source>
</evidence>
<feature type="transmembrane region" description="Helical" evidence="2">
    <location>
        <begin position="171"/>
        <end position="191"/>
    </location>
</feature>